<evidence type="ECO:0000256" key="1">
    <source>
        <dbReference type="SAM" id="MobiDB-lite"/>
    </source>
</evidence>
<evidence type="ECO:0000313" key="2">
    <source>
        <dbReference type="EMBL" id="CAH0365566.1"/>
    </source>
</evidence>
<feature type="compositionally biased region" description="Basic and acidic residues" evidence="1">
    <location>
        <begin position="1200"/>
        <end position="1216"/>
    </location>
</feature>
<feature type="region of interest" description="Disordered" evidence="1">
    <location>
        <begin position="395"/>
        <end position="416"/>
    </location>
</feature>
<proteinExistence type="predicted"/>
<feature type="region of interest" description="Disordered" evidence="1">
    <location>
        <begin position="1258"/>
        <end position="1288"/>
    </location>
</feature>
<organism evidence="2 3">
    <name type="scientific">Pelagomonas calceolata</name>
    <dbReference type="NCBI Taxonomy" id="35677"/>
    <lineage>
        <taxon>Eukaryota</taxon>
        <taxon>Sar</taxon>
        <taxon>Stramenopiles</taxon>
        <taxon>Ochrophyta</taxon>
        <taxon>Pelagophyceae</taxon>
        <taxon>Pelagomonadales</taxon>
        <taxon>Pelagomonadaceae</taxon>
        <taxon>Pelagomonas</taxon>
    </lineage>
</organism>
<sequence>MDKTMVEVERDAPGKACPACGAGRVDDVGPCAACGRRTADPHIARRPVKKERRTARAEDVLDLASKYARTHRDALTRGEALRFLGDHVAELPNVSLLRRGAAYALAASRAAPAEFYGGDGTPQIAKGEAVPECLARTVRRLCDGGHILRGKANIWTEANQSLGASLQWLASYDTASVGDDRGRYPLDTLLKLWACLPEAVAREATKNAIDDCHEAVRKLHKQRNDLEGALAGAFGDKGDAAADVGALEACLAQAEALADELSKEDPKKGVYRKRLDDLAQHRRAAAAAAAACEDALGDAGDALARYKHPTDAALDRWTAHRAAEKRLRACGARRRALGERARALHARAKEPERRGLDIDALTRRVLDGVGAYDAMAASPRLDVVSLIRRIREGEAQLPPAPAEPVEPVEPEATQTPRDPRLYDYAAARVACEEADAALAARTAKTARQRLRIMRAAALAGALPATVDPDAAATVAHLSDRLAGRRRVAERPWEQWAARAPPLDAAALAQLRRAHDDPGADVAASVVEAVAGGAWRAALGDARDAEAPGPAPAAFEAPPLPPAAAAAAIYVLAGGSPAPADVLFAARRPRPRRRRAAALPPRGKIVAPAVATGVSDLLAGARARAALCRAEAAVPERVDATLPEAAAPPPAEAPGPAPAPLARGTRVRYKDGTLGSIAKCHHDDFPPYYDVALAGGRVVQCERGSLELVDRRAAVEAKLRRRAPKEIRPALGAETVAAAGEALDALPSTAVAAALEPRGRSALAIAAARNDANLVTALRDRGAPPGRRDFAGRTAADAAPSTRVARAVRFGAGEDAAPALDFKRGSGPVRPVDWDVYVAGAARTRTARGYDLGAREIVFDDGEAVPVEDCELRAAVRAGRSALDVYEPLRAQLQNQRVSSVAGALVDELAEEFVLGFRDQGRELEREAAQAERCAMSAEERATRTFLAAEARAARLEQLRLNVLAQETNFGLLSPGPRAHPAPAPAPTVYETPAPEDTVAGLERRVAALESDGRVIANLEERIAAMEESDDEAPVLAAGHEPVELAHEEESDPFGKLQRRGDALGEEEPDPATGPKQIFAAGEQATGPKRLGEDDGDATFAPGARVIYKDGSSGVVQKAHHDDPEGGVYYTVDLGPGRVINALHKSLRPQDAEQATGADEDAAATTPRPHDADATLDARFAKREAKVRASFLEATGSLRDYEHAGPDEAPDRTERQRIRARKRRLKRNRRRAGIAAAEALARAPLPAAEAPAPAYAEAPAPAYITTTPPASPERPPKDPAFTPTRERWTVGVTVAIGTEEESK</sequence>
<evidence type="ECO:0000313" key="3">
    <source>
        <dbReference type="Proteomes" id="UP000789595"/>
    </source>
</evidence>
<name>A0A8J2SDB7_9STRA</name>
<comment type="caution">
    <text evidence="2">The sequence shown here is derived from an EMBL/GenBank/DDBJ whole genome shotgun (WGS) entry which is preliminary data.</text>
</comment>
<keyword evidence="3" id="KW-1185">Reference proteome</keyword>
<protein>
    <submittedName>
        <fullName evidence="2">Uncharacterized protein</fullName>
    </submittedName>
</protein>
<dbReference type="Proteomes" id="UP000789595">
    <property type="component" value="Unassembled WGS sequence"/>
</dbReference>
<feature type="region of interest" description="Disordered" evidence="1">
    <location>
        <begin position="643"/>
        <end position="662"/>
    </location>
</feature>
<feature type="region of interest" description="Disordered" evidence="1">
    <location>
        <begin position="1147"/>
        <end position="1175"/>
    </location>
</feature>
<feature type="region of interest" description="Disordered" evidence="1">
    <location>
        <begin position="1043"/>
        <end position="1075"/>
    </location>
</feature>
<dbReference type="EMBL" id="CAKKNE010000001">
    <property type="protein sequence ID" value="CAH0365566.1"/>
    <property type="molecule type" value="Genomic_DNA"/>
</dbReference>
<gene>
    <name evidence="2" type="ORF">PECAL_1P20120</name>
</gene>
<reference evidence="2" key="1">
    <citation type="submission" date="2021-11" db="EMBL/GenBank/DDBJ databases">
        <authorList>
            <consortium name="Genoscope - CEA"/>
            <person name="William W."/>
        </authorList>
    </citation>
    <scope>NUCLEOTIDE SEQUENCE</scope>
</reference>
<feature type="compositionally biased region" description="Basic residues" evidence="1">
    <location>
        <begin position="1217"/>
        <end position="1229"/>
    </location>
</feature>
<feature type="compositionally biased region" description="Pro residues" evidence="1">
    <location>
        <begin position="645"/>
        <end position="658"/>
    </location>
</feature>
<feature type="region of interest" description="Disordered" evidence="1">
    <location>
        <begin position="1200"/>
        <end position="1229"/>
    </location>
</feature>
<feature type="compositionally biased region" description="Low complexity" evidence="1">
    <location>
        <begin position="1258"/>
        <end position="1267"/>
    </location>
</feature>
<accession>A0A8J2SDB7</accession>